<keyword evidence="9" id="KW-1185">Reference proteome</keyword>
<evidence type="ECO:0000256" key="2">
    <source>
        <dbReference type="ARBA" id="ARBA00022670"/>
    </source>
</evidence>
<feature type="domain" description="Peptidase M16 C-terminal" evidence="7">
    <location>
        <begin position="194"/>
        <end position="420"/>
    </location>
</feature>
<dbReference type="Pfam" id="PF05193">
    <property type="entry name" value="Peptidase_M16_C"/>
    <property type="match status" value="2"/>
</dbReference>
<keyword evidence="5" id="KW-0482">Metalloprotease</keyword>
<comment type="caution">
    <text evidence="8">The sequence shown here is derived from an EMBL/GenBank/DDBJ whole genome shotgun (WGS) entry which is preliminary data.</text>
</comment>
<evidence type="ECO:0000259" key="7">
    <source>
        <dbReference type="Pfam" id="PF05193"/>
    </source>
</evidence>
<reference evidence="8 9" key="1">
    <citation type="journal article" date="2012" name="Genome Biol.">
        <title>The genome of the polar eukaryotic microalga coccomyxa subellipsoidea reveals traits of cold adaptation.</title>
        <authorList>
            <person name="Blanc G."/>
            <person name="Agarkova I."/>
            <person name="Grimwood J."/>
            <person name="Kuo A."/>
            <person name="Brueggeman A."/>
            <person name="Dunigan D."/>
            <person name="Gurnon J."/>
            <person name="Ladunga I."/>
            <person name="Lindquist E."/>
            <person name="Lucas S."/>
            <person name="Pangilinan J."/>
            <person name="Proschold T."/>
            <person name="Salamov A."/>
            <person name="Schmutz J."/>
            <person name="Weeks D."/>
            <person name="Yamada T."/>
            <person name="Claverie J.M."/>
            <person name="Grigoriev I."/>
            <person name="Van Etten J."/>
            <person name="Lomsadze A."/>
            <person name="Borodovsky M."/>
        </authorList>
    </citation>
    <scope>NUCLEOTIDE SEQUENCE [LARGE SCALE GENOMIC DNA]</scope>
    <source>
        <strain evidence="8 9">C-169</strain>
    </source>
</reference>
<dbReference type="AlphaFoldDB" id="I0Z7E7"/>
<name>I0Z7E7_COCSC</name>
<dbReference type="InterPro" id="IPR050626">
    <property type="entry name" value="Peptidase_M16"/>
</dbReference>
<evidence type="ECO:0000256" key="4">
    <source>
        <dbReference type="ARBA" id="ARBA00022833"/>
    </source>
</evidence>
<evidence type="ECO:0000256" key="5">
    <source>
        <dbReference type="ARBA" id="ARBA00023049"/>
    </source>
</evidence>
<dbReference type="RefSeq" id="XP_005651110.1">
    <property type="nucleotide sequence ID" value="XM_005651053.1"/>
</dbReference>
<keyword evidence="4" id="KW-0862">Zinc</keyword>
<dbReference type="InterPro" id="IPR011249">
    <property type="entry name" value="Metalloenz_LuxS/M16"/>
</dbReference>
<dbReference type="PANTHER" id="PTHR43690:SF33">
    <property type="entry name" value="STROMAL PROCESSING PEPTIDASE, CHLOROPLASTIC"/>
    <property type="match status" value="1"/>
</dbReference>
<keyword evidence="2" id="KW-0645">Protease</keyword>
<dbReference type="SUPFAM" id="SSF63411">
    <property type="entry name" value="LuxS/MPP-like metallohydrolase"/>
    <property type="match status" value="4"/>
</dbReference>
<accession>I0Z7E7</accession>
<dbReference type="KEGG" id="csl:COCSUDRAFT_52383"/>
<dbReference type="GO" id="GO:0008237">
    <property type="term" value="F:metallopeptidase activity"/>
    <property type="evidence" value="ECO:0007669"/>
    <property type="project" value="UniProtKB-KW"/>
</dbReference>
<dbReference type="MEROPS" id="M16.004"/>
<organism evidence="8 9">
    <name type="scientific">Coccomyxa subellipsoidea (strain C-169)</name>
    <name type="common">Green microalga</name>
    <dbReference type="NCBI Taxonomy" id="574566"/>
    <lineage>
        <taxon>Eukaryota</taxon>
        <taxon>Viridiplantae</taxon>
        <taxon>Chlorophyta</taxon>
        <taxon>core chlorophytes</taxon>
        <taxon>Trebouxiophyceae</taxon>
        <taxon>Trebouxiophyceae incertae sedis</taxon>
        <taxon>Coccomyxaceae</taxon>
        <taxon>Coccomyxa</taxon>
        <taxon>Coccomyxa subellipsoidea</taxon>
    </lineage>
</organism>
<dbReference type="Gene3D" id="3.30.830.10">
    <property type="entry name" value="Metalloenzyme, LuxS/M16 peptidase-like"/>
    <property type="match status" value="4"/>
</dbReference>
<dbReference type="InterPro" id="IPR011765">
    <property type="entry name" value="Pept_M16_N"/>
</dbReference>
<feature type="domain" description="Peptidase M16 C-terminal" evidence="7">
    <location>
        <begin position="781"/>
        <end position="1003"/>
    </location>
</feature>
<dbReference type="Pfam" id="PF00675">
    <property type="entry name" value="Peptidase_M16"/>
    <property type="match status" value="1"/>
</dbReference>
<dbReference type="GeneID" id="17044576"/>
<comment type="similarity">
    <text evidence="1">Belongs to the peptidase M16 family.</text>
</comment>
<dbReference type="InterPro" id="IPR007863">
    <property type="entry name" value="Peptidase_M16_C"/>
</dbReference>
<evidence type="ECO:0000259" key="6">
    <source>
        <dbReference type="Pfam" id="PF00675"/>
    </source>
</evidence>
<protein>
    <submittedName>
        <fullName evidence="8">LuxS/MPP-like metallohydrolase</fullName>
    </submittedName>
</protein>
<sequence>MQVQEAHELDVESLLDTKLEQHKDLVQGELENGLRYVILPNKVPPERFEAHLEICAGSVDEEADEQGIAHLVEHVTFLGSRQREGLLGTGARSNAYTDFHHTVFHVHSPLTNTGAPDPTPMLPQVLDALAEIAFNPEFLVNRIEKERKAVLAEAQMMNTIEYRVDCQLLQFLHEENALGSRFPIGKTDQVELWDREALMNFWEKWYFPANAVLYIVGDYDRPVEEVKALIERSFGAVPRARERLPGVEAAPLNNGHSNGSSPSTNGNHLLEGPFKLKHKVRPPVEHRYGCAPIKAEETAPTVRVFKHRLLQHFMLSLFCKLPVQPLTSIRDMRTAFMVRIMLSVLQFRLNRRYVEADPPFVAIELDQSDSGREGCAVSTLTITSEPGDWRGAVQVAVQEARRLQRFGVTAGELERYKMALLRDSAQAAEQALSVPSADNLDFIMESLALGHTVLDQRQSHELLKDWAETITLEEVNAVAASYLSYISHYRAEEDILEQAARGEGNFAGVGPTRATAIVACIPAFTDPSGQSSDVPEGTVRFELDPDEIADALAAPSLQIEPPEDIQVPQSLLPPERVEELVAERNPHFVPLERFGPSSSAMPPPDPATGIVQRRLSNGIRVNYSHTDNEPRAAMVRMVAAGGRSLEEQGAGPSGTGVVSIGTRTLSESGTVGHWRRDQVELFCISKLINCMLDADEEFVYMDCHFAIGEGGLQAVMELLHQFLESPRWEESAMERAKQMYLSHYRSLSKGLERATADRVMSCMLGPDRRFRDANPEEIEALTLEGMREAVMAQLHPANIEINLVGDIDLAEVDDVILRYLGTVAPRNTPPPPPRVQPPGICYPPAHIRRQAWHLKDSDERAVAYIAGKAPNRWGPFGAKEAPSATPMLVVPPVLPPPNATAAQLARASEIRRAHPLYADVTLRLLTEIMNSRLFTTVRDALGLTYDVSFELSLFDRLRVAWFVCHVTSTPQKINEALDASLRVLRGLPMQRVTPRELLRARRTVLTRHESEMKENMYRLGLLTHLQSNDVPLKVPECLRDLRVMYEAATIDDINDAYSNFALDDDHIFTCVGTSGPTPPHKVLLSVAAALQGNGLAQAMQEMAAKKQGNDDRP</sequence>
<dbReference type="PANTHER" id="PTHR43690">
    <property type="entry name" value="NARDILYSIN"/>
    <property type="match status" value="1"/>
</dbReference>
<evidence type="ECO:0000313" key="8">
    <source>
        <dbReference type="EMBL" id="EIE26566.1"/>
    </source>
</evidence>
<proteinExistence type="inferred from homology"/>
<dbReference type="GO" id="GO:0046872">
    <property type="term" value="F:metal ion binding"/>
    <property type="evidence" value="ECO:0007669"/>
    <property type="project" value="InterPro"/>
</dbReference>
<evidence type="ECO:0000256" key="1">
    <source>
        <dbReference type="ARBA" id="ARBA00007261"/>
    </source>
</evidence>
<dbReference type="eggNOG" id="KOG0959">
    <property type="taxonomic scope" value="Eukaryota"/>
</dbReference>
<dbReference type="Proteomes" id="UP000007264">
    <property type="component" value="Unassembled WGS sequence"/>
</dbReference>
<gene>
    <name evidence="8" type="ORF">COCSUDRAFT_52383</name>
</gene>
<dbReference type="GO" id="GO:0006508">
    <property type="term" value="P:proteolysis"/>
    <property type="evidence" value="ECO:0007669"/>
    <property type="project" value="UniProtKB-KW"/>
</dbReference>
<dbReference type="EMBL" id="AGSI01000002">
    <property type="protein sequence ID" value="EIE26566.1"/>
    <property type="molecule type" value="Genomic_DNA"/>
</dbReference>
<evidence type="ECO:0000256" key="3">
    <source>
        <dbReference type="ARBA" id="ARBA00022801"/>
    </source>
</evidence>
<feature type="domain" description="Peptidase M16 N-terminal" evidence="6">
    <location>
        <begin position="37"/>
        <end position="161"/>
    </location>
</feature>
<keyword evidence="3" id="KW-0378">Hydrolase</keyword>
<dbReference type="STRING" id="574566.I0Z7E7"/>
<evidence type="ECO:0000313" key="9">
    <source>
        <dbReference type="Proteomes" id="UP000007264"/>
    </source>
</evidence>
<dbReference type="OrthoDB" id="952271at2759"/>